<name>A0A4T3EXW7_9SPHN</name>
<comment type="caution">
    <text evidence="1">The sequence shown here is derived from an EMBL/GenBank/DDBJ whole genome shotgun (WGS) entry which is preliminary data.</text>
</comment>
<organism evidence="1 2">
    <name type="scientific">Alteraurantiacibacter aquimixticola</name>
    <dbReference type="NCBI Taxonomy" id="2489173"/>
    <lineage>
        <taxon>Bacteria</taxon>
        <taxon>Pseudomonadati</taxon>
        <taxon>Pseudomonadota</taxon>
        <taxon>Alphaproteobacteria</taxon>
        <taxon>Sphingomonadales</taxon>
        <taxon>Erythrobacteraceae</taxon>
        <taxon>Alteraurantiacibacter</taxon>
    </lineage>
</organism>
<evidence type="ECO:0000313" key="1">
    <source>
        <dbReference type="EMBL" id="TIX49436.1"/>
    </source>
</evidence>
<keyword evidence="2" id="KW-1185">Reference proteome</keyword>
<protein>
    <recommendedName>
        <fullName evidence="3">LysR family transcriptional regulator</fullName>
    </recommendedName>
</protein>
<accession>A0A4T3EXW7</accession>
<dbReference type="Proteomes" id="UP000309389">
    <property type="component" value="Unassembled WGS sequence"/>
</dbReference>
<sequence>MTRSASSWPRYARVPLFLPVPLRDRRDGWSYERQVRFIGFLAETGSVAEAAARVGMSRMAAYRLRRCEGAESLAHAWDAVIALHRGRDVPQRKVTLGELPEHAFAGPVRIAMRRGRFLRARRKPGNSALLQFLRRLDAAERRGGIGAGK</sequence>
<dbReference type="RefSeq" id="WP_136693913.1">
    <property type="nucleotide sequence ID" value="NZ_SSHH01000003.1"/>
</dbReference>
<gene>
    <name evidence="1" type="ORF">E5222_11300</name>
</gene>
<evidence type="ECO:0000313" key="2">
    <source>
        <dbReference type="Proteomes" id="UP000309389"/>
    </source>
</evidence>
<dbReference type="AlphaFoldDB" id="A0A4T3EXW7"/>
<evidence type="ECO:0008006" key="3">
    <source>
        <dbReference type="Google" id="ProtNLM"/>
    </source>
</evidence>
<dbReference type="EMBL" id="SSHH01000003">
    <property type="protein sequence ID" value="TIX49436.1"/>
    <property type="molecule type" value="Genomic_DNA"/>
</dbReference>
<proteinExistence type="predicted"/>
<dbReference type="OrthoDB" id="7282816at2"/>
<reference evidence="1 2" key="1">
    <citation type="submission" date="2019-04" db="EMBL/GenBank/DDBJ databases">
        <title>Altererythrobacter aquimixticola sp. nov., isolated from sediment of junction between the ocean and a freshwater spring.</title>
        <authorList>
            <person name="Yoon J.-H."/>
        </authorList>
    </citation>
    <scope>NUCLEOTIDE SEQUENCE [LARGE SCALE GENOMIC DNA]</scope>
    <source>
        <strain evidence="1 2">SSKS-13</strain>
    </source>
</reference>